<accession>X0U4P1</accession>
<organism evidence="1">
    <name type="scientific">marine sediment metagenome</name>
    <dbReference type="NCBI Taxonomy" id="412755"/>
    <lineage>
        <taxon>unclassified sequences</taxon>
        <taxon>metagenomes</taxon>
        <taxon>ecological metagenomes</taxon>
    </lineage>
</organism>
<protein>
    <submittedName>
        <fullName evidence="1">Uncharacterized protein</fullName>
    </submittedName>
</protein>
<dbReference type="EMBL" id="BARS01015784">
    <property type="protein sequence ID" value="GAF94336.1"/>
    <property type="molecule type" value="Genomic_DNA"/>
</dbReference>
<evidence type="ECO:0000313" key="1">
    <source>
        <dbReference type="EMBL" id="GAF94336.1"/>
    </source>
</evidence>
<proteinExistence type="predicted"/>
<feature type="non-terminal residue" evidence="1">
    <location>
        <position position="61"/>
    </location>
</feature>
<dbReference type="AlphaFoldDB" id="X0U4P1"/>
<reference evidence="1" key="1">
    <citation type="journal article" date="2014" name="Front. Microbiol.">
        <title>High frequency of phylogenetically diverse reductive dehalogenase-homologous genes in deep subseafloor sedimentary metagenomes.</title>
        <authorList>
            <person name="Kawai M."/>
            <person name="Futagami T."/>
            <person name="Toyoda A."/>
            <person name="Takaki Y."/>
            <person name="Nishi S."/>
            <person name="Hori S."/>
            <person name="Arai W."/>
            <person name="Tsubouchi T."/>
            <person name="Morono Y."/>
            <person name="Uchiyama I."/>
            <person name="Ito T."/>
            <person name="Fujiyama A."/>
            <person name="Inagaki F."/>
            <person name="Takami H."/>
        </authorList>
    </citation>
    <scope>NUCLEOTIDE SEQUENCE</scope>
    <source>
        <strain evidence="1">Expedition CK06-06</strain>
    </source>
</reference>
<dbReference type="PROSITE" id="PS51257">
    <property type="entry name" value="PROKAR_LIPOPROTEIN"/>
    <property type="match status" value="1"/>
</dbReference>
<comment type="caution">
    <text evidence="1">The sequence shown here is derived from an EMBL/GenBank/DDBJ whole genome shotgun (WGS) entry which is preliminary data.</text>
</comment>
<name>X0U4P1_9ZZZZ</name>
<gene>
    <name evidence="1" type="ORF">S01H1_26066</name>
</gene>
<sequence length="61" mass="6687">MKKLLVLSVIAILAGACVTQPSLTDYQGKNSDEKNIVNLVLEFQKAYSSQNLERILATYAA</sequence>